<dbReference type="GO" id="GO:0016020">
    <property type="term" value="C:membrane"/>
    <property type="evidence" value="ECO:0007669"/>
    <property type="project" value="UniProtKB-SubCell"/>
</dbReference>
<dbReference type="SUPFAM" id="SSF158472">
    <property type="entry name" value="HAMP domain-like"/>
    <property type="match status" value="1"/>
</dbReference>
<dbReference type="SMART" id="SM00388">
    <property type="entry name" value="HisKA"/>
    <property type="match status" value="1"/>
</dbReference>
<dbReference type="SUPFAM" id="SSF47384">
    <property type="entry name" value="Homodimeric domain of signal transducing histidine kinase"/>
    <property type="match status" value="1"/>
</dbReference>
<dbReference type="Pfam" id="PF00672">
    <property type="entry name" value="HAMP"/>
    <property type="match status" value="1"/>
</dbReference>
<feature type="transmembrane region" description="Helical" evidence="10">
    <location>
        <begin position="7"/>
        <end position="27"/>
    </location>
</feature>
<dbReference type="SUPFAM" id="SSF55874">
    <property type="entry name" value="ATPase domain of HSP90 chaperone/DNA topoisomerase II/histidine kinase"/>
    <property type="match status" value="1"/>
</dbReference>
<evidence type="ECO:0000256" key="2">
    <source>
        <dbReference type="ARBA" id="ARBA00004370"/>
    </source>
</evidence>
<dbReference type="InterPro" id="IPR036890">
    <property type="entry name" value="HATPase_C_sf"/>
</dbReference>
<evidence type="ECO:0000256" key="3">
    <source>
        <dbReference type="ARBA" id="ARBA00012438"/>
    </source>
</evidence>
<dbReference type="RefSeq" id="WP_317698402.1">
    <property type="nucleotide sequence ID" value="NZ_AP026801.1"/>
</dbReference>
<evidence type="ECO:0000256" key="5">
    <source>
        <dbReference type="ARBA" id="ARBA00022679"/>
    </source>
</evidence>
<dbReference type="CDD" id="cd00082">
    <property type="entry name" value="HisKA"/>
    <property type="match status" value="1"/>
</dbReference>
<organism evidence="13 14">
    <name type="scientific">Xylocopilactobacillus apis</name>
    <dbReference type="NCBI Taxonomy" id="2932183"/>
    <lineage>
        <taxon>Bacteria</taxon>
        <taxon>Bacillati</taxon>
        <taxon>Bacillota</taxon>
        <taxon>Bacilli</taxon>
        <taxon>Lactobacillales</taxon>
        <taxon>Lactobacillaceae</taxon>
        <taxon>Xylocopilactobacillus</taxon>
    </lineage>
</organism>
<dbReference type="PRINTS" id="PR00344">
    <property type="entry name" value="BCTRLSENSOR"/>
</dbReference>
<dbReference type="EMBL" id="AP026801">
    <property type="protein sequence ID" value="BDR56456.1"/>
    <property type="molecule type" value="Genomic_DNA"/>
</dbReference>
<dbReference type="KEGG" id="xak:KIMC2_10180"/>
<dbReference type="Pfam" id="PF02518">
    <property type="entry name" value="HATPase_c"/>
    <property type="match status" value="1"/>
</dbReference>
<dbReference type="Proteomes" id="UP001321804">
    <property type="component" value="Chromosome"/>
</dbReference>
<dbReference type="AlphaFoldDB" id="A0AAU9D1V1"/>
<name>A0AAU9D1V1_9LACO</name>
<dbReference type="EC" id="2.7.13.3" evidence="3"/>
<protein>
    <recommendedName>
        <fullName evidence="3">histidine kinase</fullName>
        <ecNumber evidence="3">2.7.13.3</ecNumber>
    </recommendedName>
</protein>
<evidence type="ECO:0000259" key="12">
    <source>
        <dbReference type="PROSITE" id="PS50885"/>
    </source>
</evidence>
<feature type="domain" description="HAMP" evidence="12">
    <location>
        <begin position="193"/>
        <end position="247"/>
    </location>
</feature>
<dbReference type="PROSITE" id="PS50885">
    <property type="entry name" value="HAMP"/>
    <property type="match status" value="1"/>
</dbReference>
<dbReference type="InterPro" id="IPR036097">
    <property type="entry name" value="HisK_dim/P_sf"/>
</dbReference>
<dbReference type="PANTHER" id="PTHR43711:SF1">
    <property type="entry name" value="HISTIDINE KINASE 1"/>
    <property type="match status" value="1"/>
</dbReference>
<keyword evidence="6 13" id="KW-0418">Kinase</keyword>
<dbReference type="Gene3D" id="3.30.565.10">
    <property type="entry name" value="Histidine kinase-like ATPase, C-terminal domain"/>
    <property type="match status" value="1"/>
</dbReference>
<keyword evidence="9" id="KW-0175">Coiled coil</keyword>
<dbReference type="FunFam" id="1.10.287.130:FF:000001">
    <property type="entry name" value="Two-component sensor histidine kinase"/>
    <property type="match status" value="1"/>
</dbReference>
<dbReference type="InterPro" id="IPR003661">
    <property type="entry name" value="HisK_dim/P_dom"/>
</dbReference>
<dbReference type="PROSITE" id="PS50109">
    <property type="entry name" value="HIS_KIN"/>
    <property type="match status" value="1"/>
</dbReference>
<dbReference type="Gene3D" id="1.10.287.130">
    <property type="match status" value="1"/>
</dbReference>
<dbReference type="InterPro" id="IPR003594">
    <property type="entry name" value="HATPase_dom"/>
</dbReference>
<dbReference type="PANTHER" id="PTHR43711">
    <property type="entry name" value="TWO-COMPONENT HISTIDINE KINASE"/>
    <property type="match status" value="1"/>
</dbReference>
<evidence type="ECO:0000256" key="7">
    <source>
        <dbReference type="ARBA" id="ARBA00023012"/>
    </source>
</evidence>
<dbReference type="GO" id="GO:0000155">
    <property type="term" value="F:phosphorelay sensor kinase activity"/>
    <property type="evidence" value="ECO:0007669"/>
    <property type="project" value="InterPro"/>
</dbReference>
<evidence type="ECO:0000256" key="1">
    <source>
        <dbReference type="ARBA" id="ARBA00000085"/>
    </source>
</evidence>
<keyword evidence="5" id="KW-0808">Transferase</keyword>
<dbReference type="SMART" id="SM00387">
    <property type="entry name" value="HATPase_c"/>
    <property type="match status" value="1"/>
</dbReference>
<comment type="catalytic activity">
    <reaction evidence="1">
        <text>ATP + protein L-histidine = ADP + protein N-phospho-L-histidine.</text>
        <dbReference type="EC" id="2.7.13.3"/>
    </reaction>
</comment>
<dbReference type="InterPro" id="IPR050736">
    <property type="entry name" value="Sensor_HK_Regulatory"/>
</dbReference>
<dbReference type="Gene3D" id="6.10.340.10">
    <property type="match status" value="1"/>
</dbReference>
<evidence type="ECO:0000313" key="13">
    <source>
        <dbReference type="EMBL" id="BDR56456.1"/>
    </source>
</evidence>
<dbReference type="InterPro" id="IPR005467">
    <property type="entry name" value="His_kinase_dom"/>
</dbReference>
<evidence type="ECO:0000256" key="9">
    <source>
        <dbReference type="SAM" id="Coils"/>
    </source>
</evidence>
<dbReference type="InterPro" id="IPR003660">
    <property type="entry name" value="HAMP_dom"/>
</dbReference>
<accession>A0AAU9D1V1</accession>
<comment type="subcellular location">
    <subcellularLocation>
        <location evidence="2">Membrane</location>
    </subcellularLocation>
</comment>
<feature type="domain" description="Histidine kinase" evidence="11">
    <location>
        <begin position="262"/>
        <end position="481"/>
    </location>
</feature>
<evidence type="ECO:0000256" key="8">
    <source>
        <dbReference type="ARBA" id="ARBA00023136"/>
    </source>
</evidence>
<evidence type="ECO:0000256" key="4">
    <source>
        <dbReference type="ARBA" id="ARBA00022553"/>
    </source>
</evidence>
<evidence type="ECO:0000313" key="14">
    <source>
        <dbReference type="Proteomes" id="UP001321804"/>
    </source>
</evidence>
<keyword evidence="10" id="KW-0812">Transmembrane</keyword>
<evidence type="ECO:0000256" key="10">
    <source>
        <dbReference type="SAM" id="Phobius"/>
    </source>
</evidence>
<keyword evidence="14" id="KW-1185">Reference proteome</keyword>
<keyword evidence="8 10" id="KW-0472">Membrane</keyword>
<dbReference type="SMART" id="SM00304">
    <property type="entry name" value="HAMP"/>
    <property type="match status" value="1"/>
</dbReference>
<dbReference type="InterPro" id="IPR004358">
    <property type="entry name" value="Sig_transdc_His_kin-like_C"/>
</dbReference>
<keyword evidence="4" id="KW-0597">Phosphoprotein</keyword>
<evidence type="ECO:0000259" key="11">
    <source>
        <dbReference type="PROSITE" id="PS50109"/>
    </source>
</evidence>
<gene>
    <name evidence="13" type="ORF">KIMC2_10180</name>
</gene>
<dbReference type="CDD" id="cd06225">
    <property type="entry name" value="HAMP"/>
    <property type="match status" value="1"/>
</dbReference>
<reference evidence="13 14" key="1">
    <citation type="journal article" date="2023" name="Microbiol. Spectr.">
        <title>Symbiosis of Carpenter Bees with Uncharacterized Lactic Acid Bacteria Showing NAD Auxotrophy.</title>
        <authorList>
            <person name="Kawasaki S."/>
            <person name="Ozawa K."/>
            <person name="Mori T."/>
            <person name="Yamamoto A."/>
            <person name="Ito M."/>
            <person name="Ohkuma M."/>
            <person name="Sakamoto M."/>
            <person name="Matsutani M."/>
        </authorList>
    </citation>
    <scope>NUCLEOTIDE SEQUENCE [LARGE SCALE GENOMIC DNA]</scope>
    <source>
        <strain evidence="13 14">KimC2</strain>
    </source>
</reference>
<feature type="transmembrane region" description="Helical" evidence="10">
    <location>
        <begin position="173"/>
        <end position="194"/>
    </location>
</feature>
<proteinExistence type="predicted"/>
<keyword evidence="7" id="KW-0902">Two-component regulatory system</keyword>
<feature type="coiled-coil region" evidence="9">
    <location>
        <begin position="221"/>
        <end position="262"/>
    </location>
</feature>
<sequence length="486" mass="55443">MKVIYQQIISFVTLLIITLVIISVSFIQSTKRLVYSNTWNQLEGYADVLQKNGWDRIGNFFRPNQNYILEAQDILSSQDVNFIIYNSENLPIFPSNVGAIPSISGDKWNQLLNGKTIRDPKAPKKAIPKDRQHIEQTAIYKPYFYRNKLFCVIVVTSSVQGVQKNIQNIESNLLLAIIISSAVAIVIIYLLSSFQSRRINRMRKATREISEGNYDVIIPVSKKTKDELNSLSQDFNNMTQNLKEANIEIERQEERRRQFMADAAHEMRTPLTTINGLLEGLAYDAIPEEEKGKSIDLMRKETTRLIKLVNENLDYERIRANQITLNKTSFDSTEALKNVAFQLEKKAAEAGDTIKYESAGSEEKIPVYADYDRFVEIVINIANNSIQFTKDGTITLKNERGYKETKIMISDTGIGMTEEQVKNIWDRYYKADPSRKNTKYGESGLGLSIVQQLVKLHGGEIKVESEVDKGTTFTLVFPDGEEEKND</sequence>
<evidence type="ECO:0000256" key="6">
    <source>
        <dbReference type="ARBA" id="ARBA00022777"/>
    </source>
</evidence>
<keyword evidence="10" id="KW-1133">Transmembrane helix</keyword>
<dbReference type="Pfam" id="PF00512">
    <property type="entry name" value="HisKA"/>
    <property type="match status" value="1"/>
</dbReference>
<dbReference type="FunFam" id="3.30.565.10:FF:000006">
    <property type="entry name" value="Sensor histidine kinase WalK"/>
    <property type="match status" value="1"/>
</dbReference>